<reference evidence="2" key="1">
    <citation type="submission" date="2021-01" db="EMBL/GenBank/DDBJ databases">
        <authorList>
            <person name="Corre E."/>
            <person name="Pelletier E."/>
            <person name="Niang G."/>
            <person name="Scheremetjew M."/>
            <person name="Finn R."/>
            <person name="Kale V."/>
            <person name="Holt S."/>
            <person name="Cochrane G."/>
            <person name="Meng A."/>
            <person name="Brown T."/>
            <person name="Cohen L."/>
        </authorList>
    </citation>
    <scope>NUCLEOTIDE SEQUENCE</scope>
    <source>
        <strain evidence="2">NIES-381</strain>
    </source>
</reference>
<feature type="region of interest" description="Disordered" evidence="1">
    <location>
        <begin position="1"/>
        <end position="27"/>
    </location>
</feature>
<feature type="compositionally biased region" description="Polar residues" evidence="1">
    <location>
        <begin position="7"/>
        <end position="23"/>
    </location>
</feature>
<proteinExistence type="predicted"/>
<dbReference type="AlphaFoldDB" id="A0A7S1JHP9"/>
<name>A0A7S1JHP9_9EUGL</name>
<evidence type="ECO:0000313" key="2">
    <source>
        <dbReference type="EMBL" id="CAD9044506.1"/>
    </source>
</evidence>
<dbReference type="EMBL" id="HBGA01153280">
    <property type="protein sequence ID" value="CAD9044506.1"/>
    <property type="molecule type" value="Transcribed_RNA"/>
</dbReference>
<sequence>MKLAFNNPLTSTLQEIPSHSPGNPTGVHSEFPNFVKLDMTNVGLGNSCDEGAFVISTRTCTYMDRSNGAAEPIRTCLDLPTNGAGVLHTTEAMPKGCDLCNACKYEYTANNGEECYSCFENGIKFSRCQLDVGASCRIGAETTTSTPELW</sequence>
<protein>
    <submittedName>
        <fullName evidence="2">Uncharacterized protein</fullName>
    </submittedName>
</protein>
<organism evidence="2">
    <name type="scientific">Eutreptiella gymnastica</name>
    <dbReference type="NCBI Taxonomy" id="73025"/>
    <lineage>
        <taxon>Eukaryota</taxon>
        <taxon>Discoba</taxon>
        <taxon>Euglenozoa</taxon>
        <taxon>Euglenida</taxon>
        <taxon>Spirocuta</taxon>
        <taxon>Euglenophyceae</taxon>
        <taxon>Eutreptiales</taxon>
        <taxon>Eutreptiaceae</taxon>
        <taxon>Eutreptiella</taxon>
    </lineage>
</organism>
<gene>
    <name evidence="2" type="ORF">EGYM00392_LOCUS55690</name>
</gene>
<evidence type="ECO:0000256" key="1">
    <source>
        <dbReference type="SAM" id="MobiDB-lite"/>
    </source>
</evidence>
<accession>A0A7S1JHP9</accession>